<dbReference type="EMBL" id="MU004190">
    <property type="protein sequence ID" value="KAF2494710.1"/>
    <property type="molecule type" value="Genomic_DNA"/>
</dbReference>
<name>A0A6A6QRS7_9PEZI</name>
<dbReference type="Gene3D" id="3.30.450.30">
    <property type="entry name" value="Dynein light chain 2a, cytoplasmic"/>
    <property type="match status" value="1"/>
</dbReference>
<dbReference type="Proteomes" id="UP000799750">
    <property type="component" value="Unassembled WGS sequence"/>
</dbReference>
<reference evidence="2" key="1">
    <citation type="journal article" date="2020" name="Stud. Mycol.">
        <title>101 Dothideomycetes genomes: a test case for predicting lifestyles and emergence of pathogens.</title>
        <authorList>
            <person name="Haridas S."/>
            <person name="Albert R."/>
            <person name="Binder M."/>
            <person name="Bloem J."/>
            <person name="Labutti K."/>
            <person name="Salamov A."/>
            <person name="Andreopoulos B."/>
            <person name="Baker S."/>
            <person name="Barry K."/>
            <person name="Bills G."/>
            <person name="Bluhm B."/>
            <person name="Cannon C."/>
            <person name="Castanera R."/>
            <person name="Culley D."/>
            <person name="Daum C."/>
            <person name="Ezra D."/>
            <person name="Gonzalez J."/>
            <person name="Henrissat B."/>
            <person name="Kuo A."/>
            <person name="Liang C."/>
            <person name="Lipzen A."/>
            <person name="Lutzoni F."/>
            <person name="Magnuson J."/>
            <person name="Mondo S."/>
            <person name="Nolan M."/>
            <person name="Ohm R."/>
            <person name="Pangilinan J."/>
            <person name="Park H.-J."/>
            <person name="Ramirez L."/>
            <person name="Alfaro M."/>
            <person name="Sun H."/>
            <person name="Tritt A."/>
            <person name="Yoshinaga Y."/>
            <person name="Zwiers L.-H."/>
            <person name="Turgeon B."/>
            <person name="Goodwin S."/>
            <person name="Spatafora J."/>
            <person name="Crous P."/>
            <person name="Grigoriev I."/>
        </authorList>
    </citation>
    <scope>NUCLEOTIDE SEQUENCE</scope>
    <source>
        <strain evidence="2">CBS 269.34</strain>
    </source>
</reference>
<accession>A0A6A6QRS7</accession>
<dbReference type="AlphaFoldDB" id="A0A6A6QRS7"/>
<feature type="region of interest" description="Disordered" evidence="1">
    <location>
        <begin position="134"/>
        <end position="160"/>
    </location>
</feature>
<protein>
    <submittedName>
        <fullName evidence="2">Uncharacterized protein</fullName>
    </submittedName>
</protein>
<evidence type="ECO:0000256" key="1">
    <source>
        <dbReference type="SAM" id="MobiDB-lite"/>
    </source>
</evidence>
<gene>
    <name evidence="2" type="ORF">BU16DRAFT_527715</name>
</gene>
<keyword evidence="3" id="KW-1185">Reference proteome</keyword>
<feature type="region of interest" description="Disordered" evidence="1">
    <location>
        <begin position="173"/>
        <end position="203"/>
    </location>
</feature>
<sequence>MLNAKKLSELLAKNVDPKLYPRMFVMSPNGTLLAYSVPVDIKDLRDQAALISMAWKEHEEAIASKLSHDQASLDSDIAQSSSSLSKPTLETLTIEFEANNLIVRALQPKLLLVLVGGVPPGRHASFKITPEVYGDPRYPHSEAPSSKEGSLKAAGTHPKAVSDLAQEEGFTLAEGATSPKPSVMSMADSHMSQRDRDLQGGALHVQRKKIDAMTDYIRRDFDAKGFVMPDDSMFP</sequence>
<evidence type="ECO:0000313" key="3">
    <source>
        <dbReference type="Proteomes" id="UP000799750"/>
    </source>
</evidence>
<dbReference type="OrthoDB" id="3924760at2759"/>
<organism evidence="2 3">
    <name type="scientific">Lophium mytilinum</name>
    <dbReference type="NCBI Taxonomy" id="390894"/>
    <lineage>
        <taxon>Eukaryota</taxon>
        <taxon>Fungi</taxon>
        <taxon>Dikarya</taxon>
        <taxon>Ascomycota</taxon>
        <taxon>Pezizomycotina</taxon>
        <taxon>Dothideomycetes</taxon>
        <taxon>Pleosporomycetidae</taxon>
        <taxon>Mytilinidiales</taxon>
        <taxon>Mytilinidiaceae</taxon>
        <taxon>Lophium</taxon>
    </lineage>
</organism>
<proteinExistence type="predicted"/>
<evidence type="ECO:0000313" key="2">
    <source>
        <dbReference type="EMBL" id="KAF2494710.1"/>
    </source>
</evidence>